<evidence type="ECO:0000313" key="2">
    <source>
        <dbReference type="EMBL" id="WWC64529.1"/>
    </source>
</evidence>
<reference evidence="1" key="1">
    <citation type="submission" date="2013-07" db="EMBL/GenBank/DDBJ databases">
        <title>The Genome Sequence of Cryptococcus dejecticola CBS10117.</title>
        <authorList>
            <consortium name="The Broad Institute Genome Sequencing Platform"/>
            <person name="Cuomo C."/>
            <person name="Litvintseva A."/>
            <person name="Chen Y."/>
            <person name="Heitman J."/>
            <person name="Sun S."/>
            <person name="Springer D."/>
            <person name="Dromer F."/>
            <person name="Young S.K."/>
            <person name="Zeng Q."/>
            <person name="Gargeya S."/>
            <person name="Fitzgerald M."/>
            <person name="Abouelleil A."/>
            <person name="Alvarado L."/>
            <person name="Berlin A.M."/>
            <person name="Chapman S.B."/>
            <person name="Dewar J."/>
            <person name="Goldberg J."/>
            <person name="Griggs A."/>
            <person name="Gujja S."/>
            <person name="Hansen M."/>
            <person name="Howarth C."/>
            <person name="Imamovic A."/>
            <person name="Larimer J."/>
            <person name="McCowan C."/>
            <person name="Murphy C."/>
            <person name="Pearson M."/>
            <person name="Priest M."/>
            <person name="Roberts A."/>
            <person name="Saif S."/>
            <person name="Shea T."/>
            <person name="Sykes S."/>
            <person name="Wortman J."/>
            <person name="Nusbaum C."/>
            <person name="Birren B."/>
        </authorList>
    </citation>
    <scope>NUCLEOTIDE SEQUENCE [LARGE SCALE GENOMIC DNA]</scope>
    <source>
        <strain evidence="1">CBS 10117</strain>
    </source>
</reference>
<protein>
    <submittedName>
        <fullName evidence="1">Uncharacterized protein</fullName>
    </submittedName>
</protein>
<keyword evidence="3" id="KW-1185">Reference proteome</keyword>
<organism evidence="1">
    <name type="scientific">Kwoniella dejecticola CBS 10117</name>
    <dbReference type="NCBI Taxonomy" id="1296121"/>
    <lineage>
        <taxon>Eukaryota</taxon>
        <taxon>Fungi</taxon>
        <taxon>Dikarya</taxon>
        <taxon>Basidiomycota</taxon>
        <taxon>Agaricomycotina</taxon>
        <taxon>Tremellomycetes</taxon>
        <taxon>Tremellales</taxon>
        <taxon>Cryptococcaceae</taxon>
        <taxon>Kwoniella</taxon>
    </lineage>
</organism>
<reference evidence="2" key="3">
    <citation type="submission" date="2024-02" db="EMBL/GenBank/DDBJ databases">
        <title>Comparative genomics of Cryptococcus and Kwoniella reveals pathogenesis evolution and contrasting modes of karyotype evolution via chromosome fusion or intercentromeric recombination.</title>
        <authorList>
            <person name="Coelho M.A."/>
            <person name="David-Palma M."/>
            <person name="Shea T."/>
            <person name="Bowers K."/>
            <person name="McGinley-Smith S."/>
            <person name="Mohammad A.W."/>
            <person name="Gnirke A."/>
            <person name="Yurkov A.M."/>
            <person name="Nowrousian M."/>
            <person name="Sun S."/>
            <person name="Cuomo C.A."/>
            <person name="Heitman J."/>
        </authorList>
    </citation>
    <scope>NUCLEOTIDE SEQUENCE</scope>
    <source>
        <strain evidence="2">CBS 10117</strain>
    </source>
</reference>
<dbReference type="VEuPathDB" id="FungiDB:I303_06540"/>
<dbReference type="KEGG" id="kdj:28970239"/>
<evidence type="ECO:0000313" key="1">
    <source>
        <dbReference type="EMBL" id="OBR82982.1"/>
    </source>
</evidence>
<dbReference type="EMBL" id="KI894034">
    <property type="protein sequence ID" value="OBR82982.1"/>
    <property type="molecule type" value="Genomic_DNA"/>
</dbReference>
<dbReference type="OrthoDB" id="2563802at2759"/>
<dbReference type="GeneID" id="28970239"/>
<dbReference type="RefSeq" id="XP_018260824.1">
    <property type="nucleotide sequence ID" value="XM_018409821.1"/>
</dbReference>
<sequence length="251" mass="28194">MPTSLLSLSDETIQHIGYFLHTDNFIPIPFFHPHWENYASEIDPKVQKDYVAFRSTCRRMRTLSPIKGLHIKLKTFERLCSWTTAVPQTVLDGVRRLDVGIPTDKSRSLAATWSTLVFLFSMLNNLEELVFTDSLICVSTLYISINQLFEDCFDYDALDSISSAFPLVETVQMGHHSTNLGVLQNGAHLRAKLANGQWIIEFGAYDEFDFDFASFVSRSVGGPNKDELLTPSTSGTGGDGIMFCWMMAPGM</sequence>
<dbReference type="EMBL" id="CP144538">
    <property type="protein sequence ID" value="WWC64529.1"/>
    <property type="molecule type" value="Genomic_DNA"/>
</dbReference>
<name>A0A1A5ZYU6_9TREE</name>
<gene>
    <name evidence="1" type="ORF">I303_06540</name>
    <name evidence="2" type="ORF">I303_107139</name>
</gene>
<dbReference type="AlphaFoldDB" id="A0A1A5ZYU6"/>
<reference evidence="2" key="2">
    <citation type="submission" date="2013-07" db="EMBL/GenBank/DDBJ databases">
        <authorList>
            <consortium name="The Broad Institute Genome Sequencing Platform"/>
            <person name="Cuomo C."/>
            <person name="Litvintseva A."/>
            <person name="Chen Y."/>
            <person name="Heitman J."/>
            <person name="Sun S."/>
            <person name="Springer D."/>
            <person name="Dromer F."/>
            <person name="Young S.K."/>
            <person name="Zeng Q."/>
            <person name="Gargeya S."/>
            <person name="Fitzgerald M."/>
            <person name="Abouelleil A."/>
            <person name="Alvarado L."/>
            <person name="Berlin A.M."/>
            <person name="Chapman S.B."/>
            <person name="Dewar J."/>
            <person name="Goldberg J."/>
            <person name="Griggs A."/>
            <person name="Gujja S."/>
            <person name="Hansen M."/>
            <person name="Howarth C."/>
            <person name="Imamovic A."/>
            <person name="Larimer J."/>
            <person name="McCowan C."/>
            <person name="Murphy C."/>
            <person name="Pearson M."/>
            <person name="Priest M."/>
            <person name="Roberts A."/>
            <person name="Saif S."/>
            <person name="Shea T."/>
            <person name="Sykes S."/>
            <person name="Wortman J."/>
            <person name="Nusbaum C."/>
            <person name="Birren B."/>
        </authorList>
    </citation>
    <scope>NUCLEOTIDE SEQUENCE</scope>
    <source>
        <strain evidence="2">CBS 10117</strain>
    </source>
</reference>
<dbReference type="Proteomes" id="UP000078595">
    <property type="component" value="Chromosome 9"/>
</dbReference>
<evidence type="ECO:0000313" key="3">
    <source>
        <dbReference type="Proteomes" id="UP000078595"/>
    </source>
</evidence>
<proteinExistence type="predicted"/>
<accession>A0A1A5ZYU6</accession>